<proteinExistence type="predicted"/>
<dbReference type="AlphaFoldDB" id="A0A565B0Z0"/>
<dbReference type="PANTHER" id="PTHR17985:SF8">
    <property type="entry name" value="TRANSPORT AND GOLGI ORGANIZATION PROTEIN 2 HOMOLOG"/>
    <property type="match status" value="1"/>
</dbReference>
<name>A0A565B0Z0_9BRAS</name>
<organism evidence="1 2">
    <name type="scientific">Arabis nemorensis</name>
    <dbReference type="NCBI Taxonomy" id="586526"/>
    <lineage>
        <taxon>Eukaryota</taxon>
        <taxon>Viridiplantae</taxon>
        <taxon>Streptophyta</taxon>
        <taxon>Embryophyta</taxon>
        <taxon>Tracheophyta</taxon>
        <taxon>Spermatophyta</taxon>
        <taxon>Magnoliopsida</taxon>
        <taxon>eudicotyledons</taxon>
        <taxon>Gunneridae</taxon>
        <taxon>Pentapetalae</taxon>
        <taxon>rosids</taxon>
        <taxon>malvids</taxon>
        <taxon>Brassicales</taxon>
        <taxon>Brassicaceae</taxon>
        <taxon>Arabideae</taxon>
        <taxon>Arabis</taxon>
    </lineage>
</organism>
<dbReference type="EMBL" id="CABITT030000002">
    <property type="protein sequence ID" value="VVA95328.1"/>
    <property type="molecule type" value="Genomic_DNA"/>
</dbReference>
<keyword evidence="2" id="KW-1185">Reference proteome</keyword>
<sequence>MVCFLSRQGRVALLVNVTRLTPFRNAGAELLTVKFLKGKMTPKEFANELEMDKNLSFGLTFNLVVADIHSKSMFYISKKTQNKEVDEIKEVGPGQYVITSAGIYDLTCPEGNNGTALLDVERTGKAIFFEIYPEKGGPIYRQFNFDME</sequence>
<protein>
    <submittedName>
        <fullName evidence="1">Uncharacterized protein</fullName>
    </submittedName>
</protein>
<comment type="caution">
    <text evidence="1">The sequence shown here is derived from an EMBL/GenBank/DDBJ whole genome shotgun (WGS) entry which is preliminary data.</text>
</comment>
<dbReference type="InterPro" id="IPR008551">
    <property type="entry name" value="TANGO2"/>
</dbReference>
<evidence type="ECO:0000313" key="2">
    <source>
        <dbReference type="Proteomes" id="UP000489600"/>
    </source>
</evidence>
<dbReference type="Pfam" id="PF05742">
    <property type="entry name" value="TANGO2"/>
    <property type="match status" value="1"/>
</dbReference>
<dbReference type="OrthoDB" id="1041687at2759"/>
<accession>A0A565B0Z0</accession>
<evidence type="ECO:0000313" key="1">
    <source>
        <dbReference type="EMBL" id="VVA95328.1"/>
    </source>
</evidence>
<reference evidence="1" key="1">
    <citation type="submission" date="2019-07" db="EMBL/GenBank/DDBJ databases">
        <authorList>
            <person name="Dittberner H."/>
        </authorList>
    </citation>
    <scope>NUCLEOTIDE SEQUENCE [LARGE SCALE GENOMIC DNA]</scope>
</reference>
<dbReference type="Proteomes" id="UP000489600">
    <property type="component" value="Unassembled WGS sequence"/>
</dbReference>
<dbReference type="PANTHER" id="PTHR17985">
    <property type="entry name" value="SER/THR-RICH PROTEIN T10 IN DGCR REGION"/>
    <property type="match status" value="1"/>
</dbReference>
<gene>
    <name evidence="1" type="ORF">ANE_LOCUS5773</name>
</gene>